<comment type="subunit">
    <text evidence="2">The complex is composed of two ATP-binding proteins (LsrA), two transmembrane proteins (LsrC and LsrD) and a solute-binding protein (LsrB).</text>
</comment>
<evidence type="ECO:0000256" key="3">
    <source>
        <dbReference type="ARBA" id="ARBA00022448"/>
    </source>
</evidence>
<keyword evidence="6 11" id="KW-0812">Transmembrane</keyword>
<feature type="transmembrane region" description="Helical" evidence="11">
    <location>
        <begin position="95"/>
        <end position="115"/>
    </location>
</feature>
<evidence type="ECO:0000256" key="4">
    <source>
        <dbReference type="ARBA" id="ARBA00022475"/>
    </source>
</evidence>
<feature type="transmembrane region" description="Helical" evidence="11">
    <location>
        <begin position="12"/>
        <end position="31"/>
    </location>
</feature>
<comment type="subcellular location">
    <subcellularLocation>
        <location evidence="1">Cell membrane</location>
        <topology evidence="1">Multi-pass membrane protein</topology>
    </subcellularLocation>
</comment>
<gene>
    <name evidence="12" type="ORF">HB778_39160</name>
</gene>
<geneLocation type="plasmid" evidence="12 13">
    <name>p_1</name>
</geneLocation>
<evidence type="ECO:0000256" key="11">
    <source>
        <dbReference type="SAM" id="Phobius"/>
    </source>
</evidence>
<feature type="transmembrane region" description="Helical" evidence="11">
    <location>
        <begin position="122"/>
        <end position="144"/>
    </location>
</feature>
<evidence type="ECO:0000313" key="12">
    <source>
        <dbReference type="EMBL" id="QND62101.1"/>
    </source>
</evidence>
<keyword evidence="3" id="KW-0813">Transport</keyword>
<feature type="transmembrane region" description="Helical" evidence="11">
    <location>
        <begin position="43"/>
        <end position="62"/>
    </location>
</feature>
<evidence type="ECO:0000256" key="6">
    <source>
        <dbReference type="ARBA" id="ARBA00022692"/>
    </source>
</evidence>
<dbReference type="InterPro" id="IPR006311">
    <property type="entry name" value="TAT_signal"/>
</dbReference>
<feature type="transmembrane region" description="Helical" evidence="11">
    <location>
        <begin position="164"/>
        <end position="186"/>
    </location>
</feature>
<accession>A0A7G6T5R9</accession>
<dbReference type="PANTHER" id="PTHR32196">
    <property type="entry name" value="ABC TRANSPORTER PERMEASE PROTEIN YPHD-RELATED-RELATED"/>
    <property type="match status" value="1"/>
</dbReference>
<reference evidence="13" key="1">
    <citation type="journal article" date="2020" name="Mol. Plant Microbe">
        <title>Rhizobial microsymbionts of the narrowly endemic Oxytropis species growing in Kamchatka are characterized by significant genetic diversity and possess a set of genes that are associated with T3SS and T6SS secretion systems and can affect the development of symbiosis.</title>
        <authorList>
            <person name="Safronova V."/>
            <person name="Guro P."/>
            <person name="Sazanova A."/>
            <person name="Kuznetsova I."/>
            <person name="Belimov A."/>
            <person name="Yakubov V."/>
            <person name="Chirak E."/>
            <person name="Afonin A."/>
            <person name="Gogolev Y."/>
            <person name="Andronov E."/>
            <person name="Tikhonovich I."/>
        </authorList>
    </citation>
    <scope>NUCLEOTIDE SEQUENCE [LARGE SCALE GENOMIC DNA]</scope>
    <source>
        <strain evidence="13">583</strain>
        <plasmid evidence="13">p_1</plasmid>
    </source>
</reference>
<feature type="transmembrane region" description="Helical" evidence="11">
    <location>
        <begin position="275"/>
        <end position="292"/>
    </location>
</feature>
<sequence>MTTDALRRRFLETGGIVILLLVAVATAAAIIEPRFLNRLNILNVLRNFSFLAVPAIGQMIVMTTGGFDLSVGATMALASVVTAAAMAAMPEAQGIQLLLPVALALASGACVGLVNGTLVARLALSPFMVTLASLSIVAGITLYYTQGIPIYGVSDAFVDAMGRGQVLGLPPVLLLAIAVIAIAIVLQRRTPLGRHFYAVGGNAGAARLSGVRTHRVLITAYVLSGLLAALTGVLITARIGSGQSTIGGTLGLETIAAAVIGGVSLRGGSGRAENVAMAALCLAIIANAMNLTQIDSKFQTLVLGTVLIGALAFDRIVQGRRANV</sequence>
<name>A0A7G6T5R9_9HYPH</name>
<comment type="function">
    <text evidence="9">Part of the ABC transporter complex LsrABCD involved in autoinducer 2 (AI-2) import. Probably responsible for the translocation of the substrate across the membrane.</text>
</comment>
<dbReference type="InterPro" id="IPR001851">
    <property type="entry name" value="ABC_transp_permease"/>
</dbReference>
<dbReference type="PANTHER" id="PTHR32196:SF71">
    <property type="entry name" value="AUTOINDUCER 2 IMPORT SYSTEM PERMEASE PROTEIN LSRD"/>
    <property type="match status" value="1"/>
</dbReference>
<evidence type="ECO:0000256" key="9">
    <source>
        <dbReference type="ARBA" id="ARBA00025439"/>
    </source>
</evidence>
<keyword evidence="8 11" id="KW-0472">Membrane</keyword>
<evidence type="ECO:0000256" key="5">
    <source>
        <dbReference type="ARBA" id="ARBA00022519"/>
    </source>
</evidence>
<dbReference type="Proteomes" id="UP000515465">
    <property type="component" value="Plasmid p_1"/>
</dbReference>
<feature type="transmembrane region" description="Helical" evidence="11">
    <location>
        <begin position="216"/>
        <end position="239"/>
    </location>
</feature>
<dbReference type="GO" id="GO:0005886">
    <property type="term" value="C:plasma membrane"/>
    <property type="evidence" value="ECO:0007669"/>
    <property type="project" value="UniProtKB-SubCell"/>
</dbReference>
<dbReference type="EMBL" id="CP050299">
    <property type="protein sequence ID" value="QND62101.1"/>
    <property type="molecule type" value="Genomic_DNA"/>
</dbReference>
<protein>
    <recommendedName>
        <fullName evidence="10">Autoinducer 2 import system permease protein LsrD</fullName>
    </recommendedName>
</protein>
<evidence type="ECO:0000256" key="10">
    <source>
        <dbReference type="ARBA" id="ARBA00039381"/>
    </source>
</evidence>
<feature type="transmembrane region" description="Helical" evidence="11">
    <location>
        <begin position="298"/>
        <end position="317"/>
    </location>
</feature>
<feature type="transmembrane region" description="Helical" evidence="11">
    <location>
        <begin position="245"/>
        <end position="263"/>
    </location>
</feature>
<dbReference type="GO" id="GO:0022857">
    <property type="term" value="F:transmembrane transporter activity"/>
    <property type="evidence" value="ECO:0007669"/>
    <property type="project" value="InterPro"/>
</dbReference>
<evidence type="ECO:0000256" key="2">
    <source>
        <dbReference type="ARBA" id="ARBA00011262"/>
    </source>
</evidence>
<dbReference type="CDD" id="cd06579">
    <property type="entry name" value="TM_PBP1_transp_AraH_like"/>
    <property type="match status" value="1"/>
</dbReference>
<dbReference type="Pfam" id="PF02653">
    <property type="entry name" value="BPD_transp_2"/>
    <property type="match status" value="1"/>
</dbReference>
<evidence type="ECO:0000256" key="7">
    <source>
        <dbReference type="ARBA" id="ARBA00022989"/>
    </source>
</evidence>
<dbReference type="RefSeq" id="WP_183465810.1">
    <property type="nucleotide sequence ID" value="NZ_CP050299.1"/>
</dbReference>
<keyword evidence="7 11" id="KW-1133">Transmembrane helix</keyword>
<evidence type="ECO:0000256" key="1">
    <source>
        <dbReference type="ARBA" id="ARBA00004651"/>
    </source>
</evidence>
<keyword evidence="5" id="KW-0997">Cell inner membrane</keyword>
<evidence type="ECO:0000256" key="8">
    <source>
        <dbReference type="ARBA" id="ARBA00023136"/>
    </source>
</evidence>
<evidence type="ECO:0000313" key="13">
    <source>
        <dbReference type="Proteomes" id="UP000515465"/>
    </source>
</evidence>
<keyword evidence="12" id="KW-0614">Plasmid</keyword>
<dbReference type="AlphaFoldDB" id="A0A7G6T5R9"/>
<organism evidence="12 13">
    <name type="scientific">Mesorhizobium huakuii</name>
    <dbReference type="NCBI Taxonomy" id="28104"/>
    <lineage>
        <taxon>Bacteria</taxon>
        <taxon>Pseudomonadati</taxon>
        <taxon>Pseudomonadota</taxon>
        <taxon>Alphaproteobacteria</taxon>
        <taxon>Hyphomicrobiales</taxon>
        <taxon>Phyllobacteriaceae</taxon>
        <taxon>Mesorhizobium</taxon>
    </lineage>
</organism>
<proteinExistence type="predicted"/>
<keyword evidence="4" id="KW-1003">Cell membrane</keyword>
<dbReference type="PROSITE" id="PS51318">
    <property type="entry name" value="TAT"/>
    <property type="match status" value="1"/>
</dbReference>